<dbReference type="EMBL" id="SJOI01000001">
    <property type="protein sequence ID" value="TCL06085.1"/>
    <property type="molecule type" value="Genomic_DNA"/>
</dbReference>
<evidence type="ECO:0000256" key="3">
    <source>
        <dbReference type="ARBA" id="ARBA00022827"/>
    </source>
</evidence>
<comment type="caution">
    <text evidence="7">The sequence shown here is derived from an EMBL/GenBank/DDBJ whole genome shotgun (WGS) entry which is preliminary data.</text>
</comment>
<keyword evidence="8" id="KW-1185">Reference proteome</keyword>
<dbReference type="Gene3D" id="3.50.50.60">
    <property type="entry name" value="FAD/NAD(P)-binding domain"/>
    <property type="match status" value="1"/>
</dbReference>
<dbReference type="OrthoDB" id="9782160at2"/>
<keyword evidence="2" id="KW-0285">Flavoprotein</keyword>
<evidence type="ECO:0000256" key="5">
    <source>
        <dbReference type="ARBA" id="ARBA00023033"/>
    </source>
</evidence>
<evidence type="ECO:0000256" key="2">
    <source>
        <dbReference type="ARBA" id="ARBA00022630"/>
    </source>
</evidence>
<accession>A0A4R1NEQ8</accession>
<reference evidence="7 8" key="1">
    <citation type="submission" date="2019-02" db="EMBL/GenBank/DDBJ databases">
        <title>Investigation of anaerobic lignin degradation for improved lignocellulosic biofuels.</title>
        <authorList>
            <person name="Deangelis K."/>
        </authorList>
    </citation>
    <scope>NUCLEOTIDE SEQUENCE [LARGE SCALE GENOMIC DNA]</scope>
    <source>
        <strain evidence="7 8">159R</strain>
    </source>
</reference>
<dbReference type="InterPro" id="IPR050493">
    <property type="entry name" value="FAD-dep_Monooxygenase_BioMet"/>
</dbReference>
<evidence type="ECO:0000256" key="1">
    <source>
        <dbReference type="ARBA" id="ARBA00001974"/>
    </source>
</evidence>
<dbReference type="GO" id="GO:0004497">
    <property type="term" value="F:monooxygenase activity"/>
    <property type="evidence" value="ECO:0007669"/>
    <property type="project" value="UniProtKB-KW"/>
</dbReference>
<evidence type="ECO:0000256" key="4">
    <source>
        <dbReference type="ARBA" id="ARBA00023002"/>
    </source>
</evidence>
<feature type="domain" description="FAD-binding" evidence="6">
    <location>
        <begin position="5"/>
        <end position="343"/>
    </location>
</feature>
<name>A0A4R1NEQ8_9GAMM</name>
<keyword evidence="4" id="KW-0560">Oxidoreductase</keyword>
<evidence type="ECO:0000259" key="6">
    <source>
        <dbReference type="Pfam" id="PF01494"/>
    </source>
</evidence>
<evidence type="ECO:0000313" key="7">
    <source>
        <dbReference type="EMBL" id="TCL06085.1"/>
    </source>
</evidence>
<dbReference type="PRINTS" id="PR00420">
    <property type="entry name" value="RNGMNOXGNASE"/>
</dbReference>
<dbReference type="Proteomes" id="UP000294555">
    <property type="component" value="Unassembled WGS sequence"/>
</dbReference>
<protein>
    <submittedName>
        <fullName evidence="7">Salicylate hydroxylase</fullName>
    </submittedName>
</protein>
<comment type="cofactor">
    <cofactor evidence="1">
        <name>FAD</name>
        <dbReference type="ChEBI" id="CHEBI:57692"/>
    </cofactor>
</comment>
<dbReference type="SUPFAM" id="SSF54373">
    <property type="entry name" value="FAD-linked reductases, C-terminal domain"/>
    <property type="match status" value="1"/>
</dbReference>
<proteinExistence type="predicted"/>
<keyword evidence="5" id="KW-0503">Monooxygenase</keyword>
<dbReference type="PANTHER" id="PTHR13789:SF318">
    <property type="entry name" value="GERANYLGERANYL DIPHOSPHATE REDUCTASE"/>
    <property type="match status" value="1"/>
</dbReference>
<dbReference type="GO" id="GO:0071949">
    <property type="term" value="F:FAD binding"/>
    <property type="evidence" value="ECO:0007669"/>
    <property type="project" value="InterPro"/>
</dbReference>
<evidence type="ECO:0000313" key="8">
    <source>
        <dbReference type="Proteomes" id="UP000294555"/>
    </source>
</evidence>
<gene>
    <name evidence="7" type="ORF">EZJ58_4311</name>
</gene>
<dbReference type="AlphaFoldDB" id="A0A4R1NEQ8"/>
<keyword evidence="3" id="KW-0274">FAD</keyword>
<dbReference type="Pfam" id="PF01494">
    <property type="entry name" value="FAD_binding_3"/>
    <property type="match status" value="1"/>
</dbReference>
<dbReference type="InterPro" id="IPR036188">
    <property type="entry name" value="FAD/NAD-bd_sf"/>
</dbReference>
<sequence>MNRKLRVGVIGGGIGGAALIASLRQRGMEAHLFERTAAFREVGAGVQMSPNAVKILYALGLRDTLDRLGYVPEAVIGRHWRTGRENFRTPQAGACRRMFGTDCYHLHRADLLAMLVNLINPRQVTMNAHCISVTNHGQTAVARFSDHEDFEADVIVGADGVHSVVRDSLFGAEAPLFTGNICWRAVIPAALHPEFISPVTAVWQGPNGHVVTYAISGGNAQNIVAVSETPHWMAESWHVPSTREEMLQAFAGWHPDVLRELSAAESVFKWGLFDRDPMEQWSKGHITLLGDAAHPMLPFLAQGAAMALEDGYILASLLAVPGIDATEALHQYEAERMPRTSRVQLSARARGKRFHLTSPWQQFKRDFSYKLKTILSPHAAGQEAHWVFSYDATAFRPAGRRVASSVSAPEPVNG</sequence>
<organism evidence="7 8">
    <name type="scientific">Sodalis ligni</name>
    <dbReference type="NCBI Taxonomy" id="2697027"/>
    <lineage>
        <taxon>Bacteria</taxon>
        <taxon>Pseudomonadati</taxon>
        <taxon>Pseudomonadota</taxon>
        <taxon>Gammaproteobacteria</taxon>
        <taxon>Enterobacterales</taxon>
        <taxon>Bruguierivoracaceae</taxon>
        <taxon>Sodalis</taxon>
    </lineage>
</organism>
<dbReference type="SUPFAM" id="SSF51905">
    <property type="entry name" value="FAD/NAD(P)-binding domain"/>
    <property type="match status" value="1"/>
</dbReference>
<dbReference type="InterPro" id="IPR002938">
    <property type="entry name" value="FAD-bd"/>
</dbReference>
<dbReference type="RefSeq" id="WP_132925209.1">
    <property type="nucleotide sequence ID" value="NZ_SJOI01000001.1"/>
</dbReference>
<dbReference type="PANTHER" id="PTHR13789">
    <property type="entry name" value="MONOOXYGENASE"/>
    <property type="match status" value="1"/>
</dbReference>